<dbReference type="EMBL" id="PJQD01000002">
    <property type="protein sequence ID" value="POY76604.1"/>
    <property type="molecule type" value="Genomic_DNA"/>
</dbReference>
<reference evidence="7 8" key="1">
    <citation type="journal article" date="2018" name="Front. Microbiol.">
        <title>Prospects for Fungal Bioremediation of Acidic Radioactive Waste Sites: Characterization and Genome Sequence of Rhodotorula taiwanensis MD1149.</title>
        <authorList>
            <person name="Tkavc R."/>
            <person name="Matrosova V.Y."/>
            <person name="Grichenko O.E."/>
            <person name="Gostincar C."/>
            <person name="Volpe R.P."/>
            <person name="Klimenkova P."/>
            <person name="Gaidamakova E.K."/>
            <person name="Zhou C.E."/>
            <person name="Stewart B.J."/>
            <person name="Lyman M.G."/>
            <person name="Malfatti S.A."/>
            <person name="Rubinfeld B."/>
            <person name="Courtot M."/>
            <person name="Singh J."/>
            <person name="Dalgard C.L."/>
            <person name="Hamilton T."/>
            <person name="Frey K.G."/>
            <person name="Gunde-Cimerman N."/>
            <person name="Dugan L."/>
            <person name="Daly M.J."/>
        </authorList>
    </citation>
    <scope>NUCLEOTIDE SEQUENCE [LARGE SCALE GENOMIC DNA]</scope>
    <source>
        <strain evidence="7 8">MD1149</strain>
    </source>
</reference>
<evidence type="ECO:0000256" key="1">
    <source>
        <dbReference type="ARBA" id="ARBA00022737"/>
    </source>
</evidence>
<dbReference type="STRING" id="741276.A0A2S5BIM6"/>
<feature type="compositionally biased region" description="Polar residues" evidence="4">
    <location>
        <begin position="60"/>
        <end position="69"/>
    </location>
</feature>
<dbReference type="FunFam" id="3.30.70.330:FF:000842">
    <property type="entry name" value="Pumilio domain-containing protein c"/>
    <property type="match status" value="1"/>
</dbReference>
<comment type="caution">
    <text evidence="7">The sequence shown here is derived from an EMBL/GenBank/DDBJ whole genome shotgun (WGS) entry which is preliminary data.</text>
</comment>
<feature type="compositionally biased region" description="Polar residues" evidence="4">
    <location>
        <begin position="351"/>
        <end position="360"/>
    </location>
</feature>
<dbReference type="SMART" id="SM00025">
    <property type="entry name" value="Pumilio"/>
    <property type="match status" value="4"/>
</dbReference>
<dbReference type="Gene3D" id="3.30.70.330">
    <property type="match status" value="2"/>
</dbReference>
<organism evidence="7 8">
    <name type="scientific">Rhodotorula taiwanensis</name>
    <dbReference type="NCBI Taxonomy" id="741276"/>
    <lineage>
        <taxon>Eukaryota</taxon>
        <taxon>Fungi</taxon>
        <taxon>Dikarya</taxon>
        <taxon>Basidiomycota</taxon>
        <taxon>Pucciniomycotina</taxon>
        <taxon>Microbotryomycetes</taxon>
        <taxon>Sporidiobolales</taxon>
        <taxon>Sporidiobolaceae</taxon>
        <taxon>Rhodotorula</taxon>
    </lineage>
</organism>
<feature type="region of interest" description="Disordered" evidence="4">
    <location>
        <begin position="1195"/>
        <end position="1261"/>
    </location>
</feature>
<keyword evidence="1" id="KW-0677">Repeat</keyword>
<dbReference type="GO" id="GO:0003723">
    <property type="term" value="F:RNA binding"/>
    <property type="evidence" value="ECO:0007669"/>
    <property type="project" value="UniProtKB-UniRule"/>
</dbReference>
<feature type="compositionally biased region" description="Low complexity" evidence="4">
    <location>
        <begin position="380"/>
        <end position="397"/>
    </location>
</feature>
<dbReference type="PROSITE" id="PS50102">
    <property type="entry name" value="RRM"/>
    <property type="match status" value="2"/>
</dbReference>
<evidence type="ECO:0000256" key="4">
    <source>
        <dbReference type="SAM" id="MobiDB-lite"/>
    </source>
</evidence>
<feature type="domain" description="RRM" evidence="5">
    <location>
        <begin position="664"/>
        <end position="739"/>
    </location>
</feature>
<accession>A0A2S5BIM6</accession>
<dbReference type="PANTHER" id="PTHR47093:SF1">
    <property type="entry name" value="PROTEIN JSN1-RELATED"/>
    <property type="match status" value="1"/>
</dbReference>
<dbReference type="Gene3D" id="1.25.10.10">
    <property type="entry name" value="Leucine-rich Repeat Variant"/>
    <property type="match status" value="1"/>
</dbReference>
<feature type="compositionally biased region" description="Pro residues" evidence="4">
    <location>
        <begin position="414"/>
        <end position="423"/>
    </location>
</feature>
<evidence type="ECO:0000313" key="8">
    <source>
        <dbReference type="Proteomes" id="UP000237144"/>
    </source>
</evidence>
<feature type="compositionally biased region" description="Low complexity" evidence="4">
    <location>
        <begin position="524"/>
        <end position="538"/>
    </location>
</feature>
<evidence type="ECO:0000259" key="5">
    <source>
        <dbReference type="PROSITE" id="PS50102"/>
    </source>
</evidence>
<keyword evidence="2" id="KW-0694">RNA-binding</keyword>
<feature type="region of interest" description="Disordered" evidence="4">
    <location>
        <begin position="628"/>
        <end position="652"/>
    </location>
</feature>
<dbReference type="OrthoDB" id="2017782at2759"/>
<feature type="region of interest" description="Disordered" evidence="4">
    <location>
        <begin position="516"/>
        <end position="552"/>
    </location>
</feature>
<dbReference type="InterPro" id="IPR016024">
    <property type="entry name" value="ARM-type_fold"/>
</dbReference>
<evidence type="ECO:0000259" key="6">
    <source>
        <dbReference type="PROSITE" id="PS50303"/>
    </source>
</evidence>
<feature type="compositionally biased region" description="Basic and acidic residues" evidence="4">
    <location>
        <begin position="206"/>
        <end position="216"/>
    </location>
</feature>
<dbReference type="GO" id="GO:0000288">
    <property type="term" value="P:nuclear-transcribed mRNA catabolic process, deadenylation-dependent decay"/>
    <property type="evidence" value="ECO:0007669"/>
    <property type="project" value="TreeGrafter"/>
</dbReference>
<feature type="repeat" description="Pumilio" evidence="3">
    <location>
        <begin position="980"/>
        <end position="1018"/>
    </location>
</feature>
<dbReference type="PANTHER" id="PTHR47093">
    <property type="entry name" value="PROTEIN JSN1-RELATED"/>
    <property type="match status" value="1"/>
</dbReference>
<protein>
    <recommendedName>
        <fullName evidence="9">PUM-HD domain-containing protein</fullName>
    </recommendedName>
</protein>
<dbReference type="InterPro" id="IPR035979">
    <property type="entry name" value="RBD_domain_sf"/>
</dbReference>
<dbReference type="InterPro" id="IPR033133">
    <property type="entry name" value="PUM-HD"/>
</dbReference>
<dbReference type="Pfam" id="PF00076">
    <property type="entry name" value="RRM_1"/>
    <property type="match status" value="2"/>
</dbReference>
<dbReference type="InterPro" id="IPR001313">
    <property type="entry name" value="Pumilio_RNA-bd_rpt"/>
</dbReference>
<sequence length="1413" mass="148379">MAGYPEARSTSNSPGGIAKRTRELKQENAMLSSPLTPAQVQADSAAPVPLTTVHEHSLPLSKSPTSHITSGRPRAGTMPSFHARRASPPSAASAVYRSAFDAPDFLLLPPARGAGPISLPDSGQTTPLEQPFASALLPPTSSGAALPPATHSRLRSGSLTLPSSNMSSAFGAGVFSSDAWERTPNERVGGSAESVRRNLRLSGLKPPERENSYSDDSHVRTLDYLGLADELSGGAHGSQAVSERLLPRAVGGHHDPHHQTGLSAPAAPLMQRLGSAGSIQSSPSSLGDYSAQHSRLRSNTVGTFSRTLPVGDSLLRPYVNPAYPTSATSSNSLLNSTHPTESLYSTAAANGDVSASTGSSYPPPHHRPSTSVDSARLLYATTGSSSAPSTSPAPSGPVGEQYQQQSTTPLVSLVPPPSNPSPTPSGASVSATASLETVPLHQRGRSATIAIVNDPAHAAEMHHRRRAGTTAGIPPHQLGIGAVTGGSSFAGGSASSGTTAVGAGPVQAMASRMSRLSISEDPSKSGAPGWAGSSAATGEGVVSLSPPPQQPTRSLWVGNLDPKTSPAELQEVFAPYGAIESLRLIPEKECGFVNFVSVADATRAKEDVLNRLGGQLTKTSGLVRIGYGKAESTPSPNAPGLVHPRSASGQANAPELNLQTQPTRALWVGSIPPTTTPNHLLAVFSAFGPIESARVLTHKSCGFVNFERLDDAVSARKALNGREILGNQVGPVRIGFAKVPTKVATAPFVHASNGDGSYPTSNGIGSYPHVYDALSHISGVSGISVEKQLADGQVQDYRSNMLVGLVADEHYATAHLFANGTGSGQVETQAGSLNEMQLLMRELSQGDDALEEHVAAVAAERPPTTYYTSIPLAVLNDQRFSRKYTQHDAPRLREIRKRLEAEGDAGEADMIAYDLMDEVVSLASDYIGNTIVQKLFESASVTVRKAMLDRIAPHLAPIGHVAKIIQCAEDEDEFALIQQSLAPYTPPLLLNDFGNYVVQGALRFASPHSDFIFDAMVDRIWEIGAGRFGARSTRQTLESPDAPRLQVKRVASSIILNAIPLATSSNGALLVTWLLESSGLPNRFSLVAPRFAPHLSHLCTHKLASQSIMRVINQDEDDKAQQIMVDGFLDPDTKTLEDILNDQTHGPACMQKVVSLTLLTEERRKALCDRIKGVLDALQVDAVPAYRRLIEEVGGTYKGPAGGLTPPYTPVGAPHGRAPPGRGGRQGMSPTLSPQQGRRPQGLYPPSPASSAPPAHFLPPQLAYPPGSPYMHAMPYPPPPPQVYGAPSGYSMYPPPTMYNMQPGQPMMPFTPSLSPAYGPGSPQSHGGQGASSPAGSPLASHATMPYSPGIYPPIASPDPFQALRVSTTDGSLGFNPAFSPLVSPPPPFFTAPSFSTFAAQQDAARNGTEGAY</sequence>
<feature type="region of interest" description="Disordered" evidence="4">
    <location>
        <begin position="351"/>
        <end position="431"/>
    </location>
</feature>
<feature type="region of interest" description="Disordered" evidence="4">
    <location>
        <begin position="1"/>
        <end position="86"/>
    </location>
</feature>
<name>A0A2S5BIM6_9BASI</name>
<dbReference type="CDD" id="cd00590">
    <property type="entry name" value="RRM_SF"/>
    <property type="match status" value="1"/>
</dbReference>
<dbReference type="InterPro" id="IPR000504">
    <property type="entry name" value="RRM_dom"/>
</dbReference>
<feature type="domain" description="PUM-HD" evidence="6">
    <location>
        <begin position="853"/>
        <end position="1197"/>
    </location>
</feature>
<feature type="compositionally biased region" description="Polar residues" evidence="4">
    <location>
        <begin position="29"/>
        <end position="42"/>
    </location>
</feature>
<dbReference type="SUPFAM" id="SSF54928">
    <property type="entry name" value="RNA-binding domain, RBD"/>
    <property type="match status" value="2"/>
</dbReference>
<dbReference type="InterPro" id="IPR052645">
    <property type="entry name" value="Pumilio_domain_protein"/>
</dbReference>
<evidence type="ECO:0000256" key="3">
    <source>
        <dbReference type="PROSITE-ProRule" id="PRU00317"/>
    </source>
</evidence>
<evidence type="ECO:0000313" key="7">
    <source>
        <dbReference type="EMBL" id="POY76604.1"/>
    </source>
</evidence>
<dbReference type="SMART" id="SM00360">
    <property type="entry name" value="RRM"/>
    <property type="match status" value="2"/>
</dbReference>
<dbReference type="SUPFAM" id="SSF48371">
    <property type="entry name" value="ARM repeat"/>
    <property type="match status" value="1"/>
</dbReference>
<feature type="region of interest" description="Disordered" evidence="4">
    <location>
        <begin position="183"/>
        <end position="216"/>
    </location>
</feature>
<dbReference type="PROSITE" id="PS50302">
    <property type="entry name" value="PUM"/>
    <property type="match status" value="2"/>
</dbReference>
<keyword evidence="8" id="KW-1185">Reference proteome</keyword>
<dbReference type="Proteomes" id="UP000237144">
    <property type="component" value="Unassembled WGS sequence"/>
</dbReference>
<gene>
    <name evidence="7" type="ORF">BMF94_0194</name>
</gene>
<proteinExistence type="predicted"/>
<feature type="region of interest" description="Disordered" evidence="4">
    <location>
        <begin position="1313"/>
        <end position="1340"/>
    </location>
</feature>
<feature type="compositionally biased region" description="Polar residues" evidence="4">
    <location>
        <begin position="1228"/>
        <end position="1238"/>
    </location>
</feature>
<dbReference type="InterPro" id="IPR011989">
    <property type="entry name" value="ARM-like"/>
</dbReference>
<feature type="compositionally biased region" description="Low complexity" evidence="4">
    <location>
        <begin position="1319"/>
        <end position="1340"/>
    </location>
</feature>
<evidence type="ECO:0000256" key="2">
    <source>
        <dbReference type="PROSITE-ProRule" id="PRU00176"/>
    </source>
</evidence>
<feature type="repeat" description="Pumilio" evidence="3">
    <location>
        <begin position="914"/>
        <end position="949"/>
    </location>
</feature>
<dbReference type="InterPro" id="IPR012677">
    <property type="entry name" value="Nucleotide-bd_a/b_plait_sf"/>
</dbReference>
<evidence type="ECO:0008006" key="9">
    <source>
        <dbReference type="Google" id="ProtNLM"/>
    </source>
</evidence>
<feature type="domain" description="RRM" evidence="5">
    <location>
        <begin position="553"/>
        <end position="630"/>
    </location>
</feature>
<dbReference type="PROSITE" id="PS50303">
    <property type="entry name" value="PUM_HD"/>
    <property type="match status" value="1"/>
</dbReference>